<proteinExistence type="predicted"/>
<organism evidence="1">
    <name type="scientific">uncultured Friedmanniella sp</name>
    <dbReference type="NCBI Taxonomy" id="335381"/>
    <lineage>
        <taxon>Bacteria</taxon>
        <taxon>Bacillati</taxon>
        <taxon>Actinomycetota</taxon>
        <taxon>Actinomycetes</taxon>
        <taxon>Propionibacteriales</taxon>
        <taxon>Nocardioidaceae</taxon>
        <taxon>Friedmanniella</taxon>
        <taxon>environmental samples</taxon>
    </lineage>
</organism>
<gene>
    <name evidence="1" type="ORF">AVDCRST_MAG61-2388</name>
</gene>
<protein>
    <submittedName>
        <fullName evidence="1">Uncharacterized protein</fullName>
    </submittedName>
</protein>
<name>A0A6J4L4R6_9ACTN</name>
<reference evidence="1" key="1">
    <citation type="submission" date="2020-02" db="EMBL/GenBank/DDBJ databases">
        <authorList>
            <person name="Meier V. D."/>
        </authorList>
    </citation>
    <scope>NUCLEOTIDE SEQUENCE</scope>
    <source>
        <strain evidence="1">AVDCRST_MAG61</strain>
    </source>
</reference>
<dbReference type="EMBL" id="CADCTT010000304">
    <property type="protein sequence ID" value="CAA9322921.1"/>
    <property type="molecule type" value="Genomic_DNA"/>
</dbReference>
<accession>A0A6J4L4R6</accession>
<dbReference type="AlphaFoldDB" id="A0A6J4L4R6"/>
<sequence>MWPRGRAAELIGAHDGVRSPRFISPLERKPCHITVNLDTLSFH</sequence>
<evidence type="ECO:0000313" key="1">
    <source>
        <dbReference type="EMBL" id="CAA9322921.1"/>
    </source>
</evidence>